<organism evidence="3 4">
    <name type="scientific">Golovinomyces cichoracearum</name>
    <dbReference type="NCBI Taxonomy" id="62708"/>
    <lineage>
        <taxon>Eukaryota</taxon>
        <taxon>Fungi</taxon>
        <taxon>Dikarya</taxon>
        <taxon>Ascomycota</taxon>
        <taxon>Pezizomycotina</taxon>
        <taxon>Leotiomycetes</taxon>
        <taxon>Erysiphales</taxon>
        <taxon>Erysiphaceae</taxon>
        <taxon>Golovinomyces</taxon>
    </lineage>
</organism>
<feature type="transmembrane region" description="Helical" evidence="2">
    <location>
        <begin position="194"/>
        <end position="213"/>
    </location>
</feature>
<dbReference type="OrthoDB" id="640742at2759"/>
<accession>A0A420I4M6</accession>
<dbReference type="EMBL" id="MCBR01013047">
    <property type="protein sequence ID" value="RKF64658.1"/>
    <property type="molecule type" value="Genomic_DNA"/>
</dbReference>
<dbReference type="PANTHER" id="PTHR31495">
    <property type="entry name" value="PEROXYGENASE 3-RELATED"/>
    <property type="match status" value="1"/>
</dbReference>
<keyword evidence="2" id="KW-0472">Membrane</keyword>
<dbReference type="GO" id="GO:0004497">
    <property type="term" value="F:monooxygenase activity"/>
    <property type="evidence" value="ECO:0007669"/>
    <property type="project" value="TreeGrafter"/>
</dbReference>
<keyword evidence="2" id="KW-1133">Transmembrane helix</keyword>
<reference evidence="3 4" key="1">
    <citation type="journal article" date="2018" name="BMC Genomics">
        <title>Comparative genome analyses reveal sequence features reflecting distinct modes of host-adaptation between dicot and monocot powdery mildew.</title>
        <authorList>
            <person name="Wu Y."/>
            <person name="Ma X."/>
            <person name="Pan Z."/>
            <person name="Kale S.D."/>
            <person name="Song Y."/>
            <person name="King H."/>
            <person name="Zhang Q."/>
            <person name="Presley C."/>
            <person name="Deng X."/>
            <person name="Wei C.I."/>
            <person name="Xiao S."/>
        </authorList>
    </citation>
    <scope>NUCLEOTIDE SEQUENCE [LARGE SCALE GENOMIC DNA]</scope>
    <source>
        <strain evidence="3">UCSC1</strain>
    </source>
</reference>
<evidence type="ECO:0000313" key="4">
    <source>
        <dbReference type="Proteomes" id="UP000285405"/>
    </source>
</evidence>
<evidence type="ECO:0000256" key="1">
    <source>
        <dbReference type="ARBA" id="ARBA00006765"/>
    </source>
</evidence>
<dbReference type="Proteomes" id="UP000285405">
    <property type="component" value="Unassembled WGS sequence"/>
</dbReference>
<name>A0A420I4M6_9PEZI</name>
<evidence type="ECO:0000256" key="2">
    <source>
        <dbReference type="SAM" id="Phobius"/>
    </source>
</evidence>
<sequence>MDTEASKEQGFDIAIPQVAVTEQRIPFIQDRGNVKLKQAGTARANEAASFEAPDGTKKGDYAFNNRDKTVLQQHISFFDPDNDGMIWPLDTFHGFRLLGFNLFLSILSTVIIHGGFSYPTGRSIIPDPFFRIFIAGIHKDKHGSDSGSYDPEGRFEPQKFEDIFAKYASGDKKGITLVEIFRYMKGQRVVLDPFGWFAALFEWIATYILLWPADGRMMKEDIRRIFDGSLFYEISARRMKSK</sequence>
<dbReference type="GO" id="GO:0005509">
    <property type="term" value="F:calcium ion binding"/>
    <property type="evidence" value="ECO:0007669"/>
    <property type="project" value="TreeGrafter"/>
</dbReference>
<protein>
    <submittedName>
        <fullName evidence="3">Putative peroxygenase 3</fullName>
    </submittedName>
</protein>
<proteinExistence type="inferred from homology"/>
<evidence type="ECO:0000313" key="3">
    <source>
        <dbReference type="EMBL" id="RKF64658.1"/>
    </source>
</evidence>
<keyword evidence="2" id="KW-0812">Transmembrane</keyword>
<dbReference type="InterPro" id="IPR007736">
    <property type="entry name" value="Caleosin-related"/>
</dbReference>
<comment type="caution">
    <text evidence="3">The sequence shown here is derived from an EMBL/GenBank/DDBJ whole genome shotgun (WGS) entry which is preliminary data.</text>
</comment>
<feature type="transmembrane region" description="Helical" evidence="2">
    <location>
        <begin position="95"/>
        <end position="116"/>
    </location>
</feature>
<dbReference type="PANTHER" id="PTHR31495:SF0">
    <property type="entry name" value="BINDING PROTEIN CALEOSIN, PUTATIVE (AFU_ORTHOLOGUE AFUA_5G13750)-RELATED"/>
    <property type="match status" value="1"/>
</dbReference>
<gene>
    <name evidence="3" type="ORF">GcC1_130017</name>
</gene>
<dbReference type="AlphaFoldDB" id="A0A420I4M6"/>
<dbReference type="Pfam" id="PF05042">
    <property type="entry name" value="Caleosin"/>
    <property type="match status" value="1"/>
</dbReference>
<comment type="similarity">
    <text evidence="1">Belongs to the caleosin family.</text>
</comment>